<evidence type="ECO:0000313" key="2">
    <source>
        <dbReference type="EMBL" id="PHJ22653.1"/>
    </source>
</evidence>
<dbReference type="GeneID" id="94426908"/>
<name>A0A2C6L580_9APIC</name>
<reference evidence="2 3" key="1">
    <citation type="journal article" date="2017" name="Int. J. Parasitol.">
        <title>The genome of the protozoan parasite Cystoisospora suis and a reverse vaccinology approach to identify vaccine candidates.</title>
        <authorList>
            <person name="Palmieri N."/>
            <person name="Shrestha A."/>
            <person name="Ruttkowski B."/>
            <person name="Beck T."/>
            <person name="Vogl C."/>
            <person name="Tomley F."/>
            <person name="Blake D.P."/>
            <person name="Joachim A."/>
        </authorList>
    </citation>
    <scope>NUCLEOTIDE SEQUENCE [LARGE SCALE GENOMIC DNA]</scope>
    <source>
        <strain evidence="2 3">Wien I</strain>
    </source>
</reference>
<dbReference type="VEuPathDB" id="ToxoDB:CSUI_003499"/>
<feature type="region of interest" description="Disordered" evidence="1">
    <location>
        <begin position="97"/>
        <end position="117"/>
    </location>
</feature>
<dbReference type="RefSeq" id="XP_067924330.1">
    <property type="nucleotide sequence ID" value="XM_068063697.1"/>
</dbReference>
<dbReference type="Proteomes" id="UP000221165">
    <property type="component" value="Unassembled WGS sequence"/>
</dbReference>
<sequence length="221" mass="24065">MDSSRLLRSVDTAWAVVRLLAVLVNQHPLLALPALAEGHAVFGAATHVLGAAYASPQTALGSVDHRTALAEPARIARRRLLALMLSTLLLRIKGPSAQPKTGIQRDRTPGHEVEPGTCKTHENLVVQMAGGEASKAMRVQAVASAWESDEKHCLPEQQGKQIHGERPTLPRKPLWCHSAPGDLQRPPLCFLERELKNPWALSSQLEEIAQYSEQLLTAVTV</sequence>
<protein>
    <submittedName>
        <fullName evidence="2">Uncharacterized protein</fullName>
    </submittedName>
</protein>
<accession>A0A2C6L580</accession>
<feature type="compositionally biased region" description="Basic and acidic residues" evidence="1">
    <location>
        <begin position="103"/>
        <end position="117"/>
    </location>
</feature>
<dbReference type="AlphaFoldDB" id="A0A2C6L580"/>
<comment type="caution">
    <text evidence="2">The sequence shown here is derived from an EMBL/GenBank/DDBJ whole genome shotgun (WGS) entry which is preliminary data.</text>
</comment>
<proteinExistence type="predicted"/>
<evidence type="ECO:0000256" key="1">
    <source>
        <dbReference type="SAM" id="MobiDB-lite"/>
    </source>
</evidence>
<evidence type="ECO:0000313" key="3">
    <source>
        <dbReference type="Proteomes" id="UP000221165"/>
    </source>
</evidence>
<dbReference type="EMBL" id="MIGC01001570">
    <property type="protein sequence ID" value="PHJ22653.1"/>
    <property type="molecule type" value="Genomic_DNA"/>
</dbReference>
<organism evidence="2 3">
    <name type="scientific">Cystoisospora suis</name>
    <dbReference type="NCBI Taxonomy" id="483139"/>
    <lineage>
        <taxon>Eukaryota</taxon>
        <taxon>Sar</taxon>
        <taxon>Alveolata</taxon>
        <taxon>Apicomplexa</taxon>
        <taxon>Conoidasida</taxon>
        <taxon>Coccidia</taxon>
        <taxon>Eucoccidiorida</taxon>
        <taxon>Eimeriorina</taxon>
        <taxon>Sarcocystidae</taxon>
        <taxon>Cystoisospora</taxon>
    </lineage>
</organism>
<keyword evidence="3" id="KW-1185">Reference proteome</keyword>
<gene>
    <name evidence="2" type="ORF">CSUI_003499</name>
</gene>